<proteinExistence type="predicted"/>
<dbReference type="InterPro" id="IPR001313">
    <property type="entry name" value="Pumilio_RNA-bd_rpt"/>
</dbReference>
<evidence type="ECO:0000259" key="3">
    <source>
        <dbReference type="PROSITE" id="PS50303"/>
    </source>
</evidence>
<evidence type="ECO:0000313" key="4">
    <source>
        <dbReference type="EMBL" id="GJQ12363.1"/>
    </source>
</evidence>
<dbReference type="Pfam" id="PF00806">
    <property type="entry name" value="PUF"/>
    <property type="match status" value="2"/>
</dbReference>
<reference evidence="4" key="1">
    <citation type="journal article" date="2022" name="Proc. Natl. Acad. Sci. U.S.A.">
        <title>Life cycle and functional genomics of the unicellular red alga Galdieria for elucidating algal and plant evolution and industrial use.</title>
        <authorList>
            <person name="Hirooka S."/>
            <person name="Itabashi T."/>
            <person name="Ichinose T.M."/>
            <person name="Onuma R."/>
            <person name="Fujiwara T."/>
            <person name="Yamashita S."/>
            <person name="Jong L.W."/>
            <person name="Tomita R."/>
            <person name="Iwane A.H."/>
            <person name="Miyagishima S.Y."/>
        </authorList>
    </citation>
    <scope>NUCLEOTIDE SEQUENCE</scope>
    <source>
        <strain evidence="4">NBRC 102759</strain>
    </source>
</reference>
<reference evidence="4" key="2">
    <citation type="submission" date="2022-01" db="EMBL/GenBank/DDBJ databases">
        <authorList>
            <person name="Hirooka S."/>
            <person name="Miyagishima S.Y."/>
        </authorList>
    </citation>
    <scope>NUCLEOTIDE SEQUENCE</scope>
    <source>
        <strain evidence="4">NBRC 102759</strain>
    </source>
</reference>
<dbReference type="InterPro" id="IPR011989">
    <property type="entry name" value="ARM-like"/>
</dbReference>
<dbReference type="AlphaFoldDB" id="A0A9C7PX17"/>
<dbReference type="SMART" id="SM00025">
    <property type="entry name" value="Pumilio"/>
    <property type="match status" value="8"/>
</dbReference>
<dbReference type="PANTHER" id="PTHR12537">
    <property type="entry name" value="RNA BINDING PROTEIN PUMILIO-RELATED"/>
    <property type="match status" value="1"/>
</dbReference>
<feature type="repeat" description="Pumilio" evidence="2">
    <location>
        <begin position="400"/>
        <end position="441"/>
    </location>
</feature>
<dbReference type="Pfam" id="PF22493">
    <property type="entry name" value="PUF_NOP9"/>
    <property type="match status" value="1"/>
</dbReference>
<organism evidence="4 5">
    <name type="scientific">Galdieria partita</name>
    <dbReference type="NCBI Taxonomy" id="83374"/>
    <lineage>
        <taxon>Eukaryota</taxon>
        <taxon>Rhodophyta</taxon>
        <taxon>Bangiophyceae</taxon>
        <taxon>Galdieriales</taxon>
        <taxon>Galdieriaceae</taxon>
        <taxon>Galdieria</taxon>
    </lineage>
</organism>
<keyword evidence="1" id="KW-0677">Repeat</keyword>
<dbReference type="PROSITE" id="PS50302">
    <property type="entry name" value="PUM"/>
    <property type="match status" value="3"/>
</dbReference>
<feature type="repeat" description="Pumilio" evidence="2">
    <location>
        <begin position="364"/>
        <end position="399"/>
    </location>
</feature>
<dbReference type="GO" id="GO:0005737">
    <property type="term" value="C:cytoplasm"/>
    <property type="evidence" value="ECO:0007669"/>
    <property type="project" value="TreeGrafter"/>
</dbReference>
<dbReference type="Proteomes" id="UP001061958">
    <property type="component" value="Unassembled WGS sequence"/>
</dbReference>
<evidence type="ECO:0000256" key="1">
    <source>
        <dbReference type="ARBA" id="ARBA00022737"/>
    </source>
</evidence>
<evidence type="ECO:0000313" key="5">
    <source>
        <dbReference type="Proteomes" id="UP001061958"/>
    </source>
</evidence>
<feature type="domain" description="PUM-HD" evidence="3">
    <location>
        <begin position="124"/>
        <end position="464"/>
    </location>
</feature>
<dbReference type="PANTHER" id="PTHR12537:SF13">
    <property type="entry name" value="PUMILIO HOMOLOGY DOMAIN FAMILY MEMBER 4"/>
    <property type="match status" value="1"/>
</dbReference>
<keyword evidence="5" id="KW-1185">Reference proteome</keyword>
<dbReference type="InterPro" id="IPR033133">
    <property type="entry name" value="PUM-HD"/>
</dbReference>
<feature type="repeat" description="Pumilio" evidence="2">
    <location>
        <begin position="328"/>
        <end position="363"/>
    </location>
</feature>
<dbReference type="EMBL" id="BQMJ01000032">
    <property type="protein sequence ID" value="GJQ12363.1"/>
    <property type="molecule type" value="Genomic_DNA"/>
</dbReference>
<name>A0A9C7PX17_9RHOD</name>
<dbReference type="OrthoDB" id="668540at2759"/>
<dbReference type="GO" id="GO:0010608">
    <property type="term" value="P:post-transcriptional regulation of gene expression"/>
    <property type="evidence" value="ECO:0007669"/>
    <property type="project" value="TreeGrafter"/>
</dbReference>
<dbReference type="InterPro" id="IPR016024">
    <property type="entry name" value="ARM-type_fold"/>
</dbReference>
<comment type="caution">
    <text evidence="4">The sequence shown here is derived from an EMBL/GenBank/DDBJ whole genome shotgun (WGS) entry which is preliminary data.</text>
</comment>
<protein>
    <recommendedName>
        <fullName evidence="3">PUM-HD domain-containing protein</fullName>
    </recommendedName>
</protein>
<accession>A0A9C7PX17</accession>
<sequence length="469" mass="54465">MEEQHTEIFQDFLAWSDSPCHMEYYDCSLSQLGWESSYSNDLQWLSQWKQNPYLTGGYENSFESLSTLQPSRRNLPIISSIESKRDTFTSYHNQLRQPCDSIPSPRHITKGALSLQNMDSSTHRSDPVIDNSIQNISNPSNITLLNGHSLDICKLAKQRHGCQVLLHQLQLSSCPIAQEIMETCCLHFGIWMKHPIANFLCQHVWKCLSEKQRMDILRSYLEILPRAALHTYGTRVVQVMISTCGERESKNYLQSILSTVAKSLFKDVNGAHVIQHCFLYWSSEDNQFLYRTIRDNFLEIATHRQGCCMIQTSMDFACSSQLDDIATSIMEHIFILIHDAFGNYVVQHILDSQNPQYIQGIMKKLRGHWYEMSMEKFSSNITEKCLQLAEETQRWEMIQEIAKDCSNIGNLLHDAYGNYVIQRMLQVASPAQKMLLKEYIEKYWNTLSRSRYGKQIQYNLEKLMNSINC</sequence>
<dbReference type="SUPFAM" id="SSF48371">
    <property type="entry name" value="ARM repeat"/>
    <property type="match status" value="1"/>
</dbReference>
<dbReference type="Gene3D" id="1.25.10.10">
    <property type="entry name" value="Leucine-rich Repeat Variant"/>
    <property type="match status" value="1"/>
</dbReference>
<evidence type="ECO:0000256" key="2">
    <source>
        <dbReference type="PROSITE-ProRule" id="PRU00317"/>
    </source>
</evidence>
<gene>
    <name evidence="4" type="ORF">GpartN1_g4154.t1</name>
</gene>
<dbReference type="PROSITE" id="PS50303">
    <property type="entry name" value="PUM_HD"/>
    <property type="match status" value="1"/>
</dbReference>
<dbReference type="GO" id="GO:0003729">
    <property type="term" value="F:mRNA binding"/>
    <property type="evidence" value="ECO:0007669"/>
    <property type="project" value="TreeGrafter"/>
</dbReference>